<dbReference type="InterPro" id="IPR050336">
    <property type="entry name" value="Chromosome_partition/occlusion"/>
</dbReference>
<dbReference type="PANTHER" id="PTHR33375:SF1">
    <property type="entry name" value="CHROMOSOME-PARTITIONING PROTEIN PARB-RELATED"/>
    <property type="match status" value="1"/>
</dbReference>
<comment type="caution">
    <text evidence="2">The sequence shown here is derived from an EMBL/GenBank/DDBJ whole genome shotgun (WGS) entry which is preliminary data.</text>
</comment>
<dbReference type="GO" id="GO:0007059">
    <property type="term" value="P:chromosome segregation"/>
    <property type="evidence" value="ECO:0007669"/>
    <property type="project" value="TreeGrafter"/>
</dbReference>
<feature type="domain" description="ParB-like N-terminal" evidence="1">
    <location>
        <begin position="40"/>
        <end position="141"/>
    </location>
</feature>
<dbReference type="Proteomes" id="UP000473574">
    <property type="component" value="Unassembled WGS sequence"/>
</dbReference>
<dbReference type="SUPFAM" id="SSF110849">
    <property type="entry name" value="ParB/Sulfiredoxin"/>
    <property type="match status" value="1"/>
</dbReference>
<sequence length="255" mass="29516">MAKRSTSVDFLENISTVTEQMQAKDQEVSHRRAEERGDVNTILMDRIKARETDTRPLNEKHAESLAESIAILGLIEPLVVDQDKTLLAGGHRLAAVKLLQENHAEVFDQQFPNRLIPVRIMPFRAIDDAERALQIEVAENEHRRDYTPTEVRNIAEHLRKAGYREVRGRPRQGEKPLMPALSVVIGKNRRTIQRYLHGPTVESRTDVQLYLKRARKSLQRWQKEASRDSKNRVLMESLPDFLELIDQLLVENNKY</sequence>
<evidence type="ECO:0000313" key="3">
    <source>
        <dbReference type="Proteomes" id="UP000473574"/>
    </source>
</evidence>
<dbReference type="GO" id="GO:0045881">
    <property type="term" value="P:positive regulation of sporulation resulting in formation of a cellular spore"/>
    <property type="evidence" value="ECO:0007669"/>
    <property type="project" value="TreeGrafter"/>
</dbReference>
<dbReference type="PANTHER" id="PTHR33375">
    <property type="entry name" value="CHROMOSOME-PARTITIONING PROTEIN PARB-RELATED"/>
    <property type="match status" value="1"/>
</dbReference>
<name>A0A6M0S9K5_9CYAN</name>
<gene>
    <name evidence="2" type="ORF">D0962_20715</name>
</gene>
<reference evidence="2 3" key="1">
    <citation type="journal article" date="2020" name="Microb. Ecol.">
        <title>Ecogenomics of the Marine Benthic Filamentous Cyanobacterium Adonisia.</title>
        <authorList>
            <person name="Walter J.M."/>
            <person name="Coutinho F.H."/>
            <person name="Leomil L."/>
            <person name="Hargreaves P.I."/>
            <person name="Campeao M.E."/>
            <person name="Vieira V.V."/>
            <person name="Silva B.S."/>
            <person name="Fistarol G.O."/>
            <person name="Salomon P.S."/>
            <person name="Sawabe T."/>
            <person name="Mino S."/>
            <person name="Hosokawa M."/>
            <person name="Miyashita H."/>
            <person name="Maruyama F."/>
            <person name="van Verk M.C."/>
            <person name="Dutilh B.E."/>
            <person name="Thompson C.C."/>
            <person name="Thompson F.L."/>
        </authorList>
    </citation>
    <scope>NUCLEOTIDE SEQUENCE [LARGE SCALE GENOMIC DNA]</scope>
    <source>
        <strain evidence="2 3">CCMR0082</strain>
    </source>
</reference>
<proteinExistence type="predicted"/>
<dbReference type="EMBL" id="QZCE01000002">
    <property type="protein sequence ID" value="NEZ65167.1"/>
    <property type="molecule type" value="Genomic_DNA"/>
</dbReference>
<dbReference type="InterPro" id="IPR003115">
    <property type="entry name" value="ParB_N"/>
</dbReference>
<dbReference type="GO" id="GO:0005694">
    <property type="term" value="C:chromosome"/>
    <property type="evidence" value="ECO:0007669"/>
    <property type="project" value="TreeGrafter"/>
</dbReference>
<dbReference type="RefSeq" id="WP_163666058.1">
    <property type="nucleotide sequence ID" value="NZ_QZCE01000002.1"/>
</dbReference>
<dbReference type="Pfam" id="PF02195">
    <property type="entry name" value="ParB_N"/>
    <property type="match status" value="1"/>
</dbReference>
<protein>
    <recommendedName>
        <fullName evidence="1">ParB-like N-terminal domain-containing protein</fullName>
    </recommendedName>
</protein>
<dbReference type="AlphaFoldDB" id="A0A6M0S9K5"/>
<dbReference type="Gene3D" id="3.90.1530.10">
    <property type="entry name" value="Conserved hypothetical protein from pyrococcus furiosus pfu- 392566-001, ParB domain"/>
    <property type="match status" value="1"/>
</dbReference>
<accession>A0A6M0S9K5</accession>
<dbReference type="SMART" id="SM00470">
    <property type="entry name" value="ParB"/>
    <property type="match status" value="1"/>
</dbReference>
<dbReference type="InterPro" id="IPR036086">
    <property type="entry name" value="ParB/Sulfiredoxin_sf"/>
</dbReference>
<organism evidence="2 3">
    <name type="scientific">Adonisia turfae CCMR0082</name>
    <dbReference type="NCBI Taxonomy" id="2304604"/>
    <lineage>
        <taxon>Bacteria</taxon>
        <taxon>Bacillati</taxon>
        <taxon>Cyanobacteriota</taxon>
        <taxon>Adonisia</taxon>
        <taxon>Adonisia turfae</taxon>
    </lineage>
</organism>
<evidence type="ECO:0000259" key="1">
    <source>
        <dbReference type="SMART" id="SM00470"/>
    </source>
</evidence>
<evidence type="ECO:0000313" key="2">
    <source>
        <dbReference type="EMBL" id="NEZ65167.1"/>
    </source>
</evidence>